<dbReference type="GeneID" id="74947510"/>
<dbReference type="AlphaFoldDB" id="A0A977NLI0"/>
<proteinExistence type="predicted"/>
<reference evidence="1" key="1">
    <citation type="submission" date="2022-08" db="EMBL/GenBank/DDBJ databases">
        <title>Dynamic responses of ammonia-oxidizing microbial communities induced by reactive oxygen species (ROS) in fluctuating redox aquifers.</title>
        <authorList>
            <person name="Wang P."/>
            <person name="Wang H."/>
        </authorList>
    </citation>
    <scope>NUCLEOTIDE SEQUENCE</scope>
    <source>
        <strain evidence="1">PLX03</strain>
    </source>
</reference>
<sequence>MVGRHVYVIAFQIKTTPIPTATTPPKISGHVAIVSVEAPEEINTPPKIMSMIAVIMAPIIE</sequence>
<gene>
    <name evidence="1" type="ORF">NWT39_11190</name>
</gene>
<name>A0A977NLI0_9ARCH</name>
<protein>
    <submittedName>
        <fullName evidence="1">Uncharacterized protein</fullName>
    </submittedName>
</protein>
<dbReference type="Proteomes" id="UP001059771">
    <property type="component" value="Chromosome"/>
</dbReference>
<organism evidence="1">
    <name type="scientific">Nitrososphaera viennensis</name>
    <dbReference type="NCBI Taxonomy" id="1034015"/>
    <lineage>
        <taxon>Archaea</taxon>
        <taxon>Nitrososphaerota</taxon>
        <taxon>Nitrososphaeria</taxon>
        <taxon>Nitrososphaerales</taxon>
        <taxon>Nitrososphaeraceae</taxon>
        <taxon>Nitrososphaera</taxon>
    </lineage>
</organism>
<dbReference type="RefSeq" id="WP_144239674.1">
    <property type="nucleotide sequence ID" value="NZ_CP103305.1"/>
</dbReference>
<accession>A0A977NLI0</accession>
<evidence type="ECO:0000313" key="1">
    <source>
        <dbReference type="EMBL" id="UVS68462.1"/>
    </source>
</evidence>
<dbReference type="EMBL" id="CP103305">
    <property type="protein sequence ID" value="UVS68462.1"/>
    <property type="molecule type" value="Genomic_DNA"/>
</dbReference>